<comment type="caution">
    <text evidence="1">The sequence shown here is derived from an EMBL/GenBank/DDBJ whole genome shotgun (WGS) entry which is preliminary data.</text>
</comment>
<sequence>MYASILDRTVDDLRAVLEFYGVGLSIQLIHDSMFRVNLRLRCGTVHQLFLDIASLLVQRSLLNVLATVLNAALYQDLSSRLNHRSISNRVDFETPRIVALSDTSSEVDVVEFSRGGNC</sequence>
<gene>
    <name evidence="1" type="ORF">KIN20_001570</name>
</gene>
<dbReference type="Proteomes" id="UP001196413">
    <property type="component" value="Unassembled WGS sequence"/>
</dbReference>
<organism evidence="1 2">
    <name type="scientific">Parelaphostrongylus tenuis</name>
    <name type="common">Meningeal worm</name>
    <dbReference type="NCBI Taxonomy" id="148309"/>
    <lineage>
        <taxon>Eukaryota</taxon>
        <taxon>Metazoa</taxon>
        <taxon>Ecdysozoa</taxon>
        <taxon>Nematoda</taxon>
        <taxon>Chromadorea</taxon>
        <taxon>Rhabditida</taxon>
        <taxon>Rhabditina</taxon>
        <taxon>Rhabditomorpha</taxon>
        <taxon>Strongyloidea</taxon>
        <taxon>Metastrongylidae</taxon>
        <taxon>Parelaphostrongylus</taxon>
    </lineage>
</organism>
<reference evidence="1" key="1">
    <citation type="submission" date="2021-06" db="EMBL/GenBank/DDBJ databases">
        <title>Parelaphostrongylus tenuis whole genome reference sequence.</title>
        <authorList>
            <person name="Garwood T.J."/>
            <person name="Larsen P.A."/>
            <person name="Fountain-Jones N.M."/>
            <person name="Garbe J.R."/>
            <person name="Macchietto M.G."/>
            <person name="Kania S.A."/>
            <person name="Gerhold R.W."/>
            <person name="Richards J.E."/>
            <person name="Wolf T.M."/>
        </authorList>
    </citation>
    <scope>NUCLEOTIDE SEQUENCE</scope>
    <source>
        <strain evidence="1">MNPRO001-30</strain>
        <tissue evidence="1">Meninges</tissue>
    </source>
</reference>
<evidence type="ECO:0000313" key="2">
    <source>
        <dbReference type="Proteomes" id="UP001196413"/>
    </source>
</evidence>
<evidence type="ECO:0000313" key="1">
    <source>
        <dbReference type="EMBL" id="KAJ1346681.1"/>
    </source>
</evidence>
<protein>
    <submittedName>
        <fullName evidence="1">Uncharacterized protein</fullName>
    </submittedName>
</protein>
<accession>A0AAD5MFF0</accession>
<dbReference type="AlphaFoldDB" id="A0AAD5MFF0"/>
<dbReference type="EMBL" id="JAHQIW010000206">
    <property type="protein sequence ID" value="KAJ1346681.1"/>
    <property type="molecule type" value="Genomic_DNA"/>
</dbReference>
<keyword evidence="2" id="KW-1185">Reference proteome</keyword>
<name>A0AAD5MFF0_PARTN</name>
<proteinExistence type="predicted"/>